<name>A0A443SVA2_9ACAR</name>
<comment type="caution">
    <text evidence="1">The sequence shown here is derived from an EMBL/GenBank/DDBJ whole genome shotgun (WGS) entry which is preliminary data.</text>
</comment>
<dbReference type="STRING" id="299467.A0A443SVA2"/>
<sequence>CNDAIDEFVSPDYTLWPFWVDTHVTPPFKKKENGKIVDAYGHEVKYYPEVPEVLEALTKAGYKLGVASRTSAAEEAYQLISLFGWKQYFTVCEIYPGSKVTHFNEFNRKTKIAYERMLFFDDEYRNIKDLNAKGVVSILVNKGVSKQVVKDGILEFEKKRAAKNSLSKD</sequence>
<evidence type="ECO:0008006" key="3">
    <source>
        <dbReference type="Google" id="ProtNLM"/>
    </source>
</evidence>
<dbReference type="Proteomes" id="UP000288716">
    <property type="component" value="Unassembled WGS sequence"/>
</dbReference>
<protein>
    <recommendedName>
        <fullName evidence="3">Magnesium-dependent phosphatase 1-like protein</fullName>
    </recommendedName>
</protein>
<dbReference type="SUPFAM" id="SSF56784">
    <property type="entry name" value="HAD-like"/>
    <property type="match status" value="1"/>
</dbReference>
<dbReference type="GO" id="GO:0003993">
    <property type="term" value="F:acid phosphatase activity"/>
    <property type="evidence" value="ECO:0007669"/>
    <property type="project" value="TreeGrafter"/>
</dbReference>
<dbReference type="InterPro" id="IPR023214">
    <property type="entry name" value="HAD_sf"/>
</dbReference>
<dbReference type="Gene3D" id="3.40.50.1000">
    <property type="entry name" value="HAD superfamily/HAD-like"/>
    <property type="match status" value="1"/>
</dbReference>
<dbReference type="NCBIfam" id="TIGR01681">
    <property type="entry name" value="HAD-SF-IIIC"/>
    <property type="match status" value="1"/>
</dbReference>
<proteinExistence type="predicted"/>
<gene>
    <name evidence="1" type="ORF">B4U80_03004</name>
</gene>
<dbReference type="OrthoDB" id="2865258at2759"/>
<dbReference type="VEuPathDB" id="VectorBase:LDEU000588"/>
<dbReference type="NCBIfam" id="TIGR01685">
    <property type="entry name" value="MDP-1"/>
    <property type="match status" value="1"/>
</dbReference>
<dbReference type="InterPro" id="IPR010036">
    <property type="entry name" value="MDP_1_eu_arc"/>
</dbReference>
<dbReference type="InterPro" id="IPR036412">
    <property type="entry name" value="HAD-like_sf"/>
</dbReference>
<dbReference type="AlphaFoldDB" id="A0A443SVA2"/>
<dbReference type="PANTHER" id="PTHR17901:SF14">
    <property type="entry name" value="MAGNESIUM-DEPENDENT PHOSPHATASE 1"/>
    <property type="match status" value="1"/>
</dbReference>
<dbReference type="PANTHER" id="PTHR17901">
    <property type="entry name" value="MAGNESIUM-DEPENDENT PHOSPHATASE 1 MDP1"/>
    <property type="match status" value="1"/>
</dbReference>
<evidence type="ECO:0000313" key="1">
    <source>
        <dbReference type="EMBL" id="RWS31451.1"/>
    </source>
</evidence>
<reference evidence="1 2" key="1">
    <citation type="journal article" date="2018" name="Gigascience">
        <title>Genomes of trombidid mites reveal novel predicted allergens and laterally-transferred genes associated with secondary metabolism.</title>
        <authorList>
            <person name="Dong X."/>
            <person name="Chaisiri K."/>
            <person name="Xia D."/>
            <person name="Armstrong S.D."/>
            <person name="Fang Y."/>
            <person name="Donnelly M.J."/>
            <person name="Kadowaki T."/>
            <person name="McGarry J.W."/>
            <person name="Darby A.C."/>
            <person name="Makepeace B.L."/>
        </authorList>
    </citation>
    <scope>NUCLEOTIDE SEQUENCE [LARGE SCALE GENOMIC DNA]</scope>
    <source>
        <strain evidence="1">UoL-UT</strain>
    </source>
</reference>
<dbReference type="Pfam" id="PF12689">
    <property type="entry name" value="Acid_PPase"/>
    <property type="match status" value="1"/>
</dbReference>
<accession>A0A443SVA2</accession>
<evidence type="ECO:0000313" key="2">
    <source>
        <dbReference type="Proteomes" id="UP000288716"/>
    </source>
</evidence>
<organism evidence="1 2">
    <name type="scientific">Leptotrombidium deliense</name>
    <dbReference type="NCBI Taxonomy" id="299467"/>
    <lineage>
        <taxon>Eukaryota</taxon>
        <taxon>Metazoa</taxon>
        <taxon>Ecdysozoa</taxon>
        <taxon>Arthropoda</taxon>
        <taxon>Chelicerata</taxon>
        <taxon>Arachnida</taxon>
        <taxon>Acari</taxon>
        <taxon>Acariformes</taxon>
        <taxon>Trombidiformes</taxon>
        <taxon>Prostigmata</taxon>
        <taxon>Anystina</taxon>
        <taxon>Parasitengona</taxon>
        <taxon>Trombiculoidea</taxon>
        <taxon>Trombiculidae</taxon>
        <taxon>Leptotrombidium</taxon>
    </lineage>
</organism>
<keyword evidence="2" id="KW-1185">Reference proteome</keyword>
<dbReference type="EMBL" id="NCKV01000160">
    <property type="protein sequence ID" value="RWS31451.1"/>
    <property type="molecule type" value="Genomic_DNA"/>
</dbReference>
<dbReference type="InterPro" id="IPR010033">
    <property type="entry name" value="HAD_SF_ppase_IIIC"/>
</dbReference>
<feature type="non-terminal residue" evidence="1">
    <location>
        <position position="1"/>
    </location>
</feature>